<feature type="compositionally biased region" description="Polar residues" evidence="1">
    <location>
        <begin position="263"/>
        <end position="273"/>
    </location>
</feature>
<keyword evidence="4" id="KW-1185">Reference proteome</keyword>
<dbReference type="Proteomes" id="UP000028045">
    <property type="component" value="Unassembled WGS sequence"/>
</dbReference>
<feature type="transmembrane region" description="Helical" evidence="2">
    <location>
        <begin position="225"/>
        <end position="246"/>
    </location>
</feature>
<evidence type="ECO:0000256" key="2">
    <source>
        <dbReference type="SAM" id="Phobius"/>
    </source>
</evidence>
<reference evidence="3 4" key="1">
    <citation type="journal article" date="2014" name="BMC Genomics">
        <title>Comparative genome sequencing reveals chemotype-specific gene clusters in the toxigenic black mold Stachybotrys.</title>
        <authorList>
            <person name="Semeiks J."/>
            <person name="Borek D."/>
            <person name="Otwinowski Z."/>
            <person name="Grishin N.V."/>
        </authorList>
    </citation>
    <scope>NUCLEOTIDE SEQUENCE [LARGE SCALE GENOMIC DNA]</scope>
    <source>
        <strain evidence="4">CBS 109288 / IBT 7711</strain>
    </source>
</reference>
<evidence type="ECO:0000313" key="3">
    <source>
        <dbReference type="EMBL" id="KEY69251.1"/>
    </source>
</evidence>
<gene>
    <name evidence="3" type="ORF">S7711_10504</name>
</gene>
<protein>
    <submittedName>
        <fullName evidence="3">Uncharacterized protein</fullName>
    </submittedName>
</protein>
<evidence type="ECO:0000313" key="4">
    <source>
        <dbReference type="Proteomes" id="UP000028045"/>
    </source>
</evidence>
<accession>A0A084AVC2</accession>
<feature type="region of interest" description="Disordered" evidence="1">
    <location>
        <begin position="256"/>
        <end position="292"/>
    </location>
</feature>
<organism evidence="3 4">
    <name type="scientific">Stachybotrys chartarum (strain CBS 109288 / IBT 7711)</name>
    <name type="common">Toxic black mold</name>
    <name type="synonym">Stilbospora chartarum</name>
    <dbReference type="NCBI Taxonomy" id="1280523"/>
    <lineage>
        <taxon>Eukaryota</taxon>
        <taxon>Fungi</taxon>
        <taxon>Dikarya</taxon>
        <taxon>Ascomycota</taxon>
        <taxon>Pezizomycotina</taxon>
        <taxon>Sordariomycetes</taxon>
        <taxon>Hypocreomycetidae</taxon>
        <taxon>Hypocreales</taxon>
        <taxon>Stachybotryaceae</taxon>
        <taxon>Stachybotrys</taxon>
    </lineage>
</organism>
<proteinExistence type="predicted"/>
<keyword evidence="2" id="KW-0472">Membrane</keyword>
<dbReference type="HOGENOM" id="CLU_1134195_0_0_1"/>
<name>A0A084AVC2_STACB</name>
<evidence type="ECO:0000256" key="1">
    <source>
        <dbReference type="SAM" id="MobiDB-lite"/>
    </source>
</evidence>
<sequence length="292" mass="32086">MAEAAAPTGGRESSPSHIYQTRLSCADCNFKATTTEELTHHLHEGVCRVAVRQKRPARVHNLENPELSSAQLPDGKSVPIVAWIGTPDDRLEDDLSEAARALLDSTKKSSSIPASWDDWKDVLNGYSSTEEYIKGVPLVSPQTPYRGLLSRIAALPEDYIEADNTITFQTRKIITRDDVMTEAQGLFDQLLQYGIDDEKLRQDVNQVFGGRNQWKVHLLSHNYKVIVVTVVTVVIVVIIATVVTVGPAEISPSGQMDLGTMDNAGNSSQPTQVTKKRKSLSGHVADSEILLR</sequence>
<dbReference type="OrthoDB" id="10531205at2759"/>
<dbReference type="AlphaFoldDB" id="A0A084AVC2"/>
<keyword evidence="2" id="KW-0812">Transmembrane</keyword>
<keyword evidence="2" id="KW-1133">Transmembrane helix</keyword>
<dbReference type="EMBL" id="KL648534">
    <property type="protein sequence ID" value="KEY69251.1"/>
    <property type="molecule type" value="Genomic_DNA"/>
</dbReference>